<organism evidence="1 2">
    <name type="scientific">Candidatus Woesebacteria bacterium GWA1_42_12</name>
    <dbReference type="NCBI Taxonomy" id="1802472"/>
    <lineage>
        <taxon>Bacteria</taxon>
        <taxon>Candidatus Woeseibacteriota</taxon>
    </lineage>
</organism>
<reference evidence="1 2" key="1">
    <citation type="journal article" date="2016" name="Nat. Commun.">
        <title>Thousands of microbial genomes shed light on interconnected biogeochemical processes in an aquifer system.</title>
        <authorList>
            <person name="Anantharaman K."/>
            <person name="Brown C.T."/>
            <person name="Hug L.A."/>
            <person name="Sharon I."/>
            <person name="Castelle C.J."/>
            <person name="Probst A.J."/>
            <person name="Thomas B.C."/>
            <person name="Singh A."/>
            <person name="Wilkins M.J."/>
            <person name="Karaoz U."/>
            <person name="Brodie E.L."/>
            <person name="Williams K.H."/>
            <person name="Hubbard S.S."/>
            <person name="Banfield J.F."/>
        </authorList>
    </citation>
    <scope>NUCLEOTIDE SEQUENCE [LARGE SCALE GENOMIC DNA]</scope>
</reference>
<dbReference type="Proteomes" id="UP000177091">
    <property type="component" value="Unassembled WGS sequence"/>
</dbReference>
<proteinExistence type="predicted"/>
<name>A0A1F7WN00_9BACT</name>
<accession>A0A1F7WN00</accession>
<sequence length="212" mass="22913">MQKFLAPILSFLAILGVVGSYYLFYSLDKKVDAINISDAKIEEVENPVDEVVAGCGEECRQEIDRKVAEAIATISAVPKPASQVTSPSTKNQTVYIPLDGPVSTTSTSWIDMPGVEVSIDLANDYSKNAKVSWEASLKVAYGNGQAFARLFDVTHGNAVDGSEISTTGNITSTNVSSGYMSLWSGRNLYRLQLKSLTGYDVTFSSGRIKVTY</sequence>
<comment type="caution">
    <text evidence="1">The sequence shown here is derived from an EMBL/GenBank/DDBJ whole genome shotgun (WGS) entry which is preliminary data.</text>
</comment>
<evidence type="ECO:0000313" key="1">
    <source>
        <dbReference type="EMBL" id="OGM04214.1"/>
    </source>
</evidence>
<dbReference type="AlphaFoldDB" id="A0A1F7WN00"/>
<gene>
    <name evidence="1" type="ORF">A2112_02720</name>
</gene>
<dbReference type="EMBL" id="MGFK01000017">
    <property type="protein sequence ID" value="OGM04214.1"/>
    <property type="molecule type" value="Genomic_DNA"/>
</dbReference>
<evidence type="ECO:0000313" key="2">
    <source>
        <dbReference type="Proteomes" id="UP000177091"/>
    </source>
</evidence>
<protein>
    <submittedName>
        <fullName evidence="1">Uncharacterized protein</fullName>
    </submittedName>
</protein>